<dbReference type="GO" id="GO:1904680">
    <property type="term" value="F:peptide transmembrane transporter activity"/>
    <property type="evidence" value="ECO:0007669"/>
    <property type="project" value="TreeGrafter"/>
</dbReference>
<dbReference type="CDD" id="cd08502">
    <property type="entry name" value="PBP2_NikA_DppA_OppA_like_16"/>
    <property type="match status" value="1"/>
</dbReference>
<dbReference type="InterPro" id="IPR000914">
    <property type="entry name" value="SBP_5_dom"/>
</dbReference>
<dbReference type="Gene3D" id="3.40.190.10">
    <property type="entry name" value="Periplasmic binding protein-like II"/>
    <property type="match status" value="1"/>
</dbReference>
<evidence type="ECO:0000259" key="4">
    <source>
        <dbReference type="Pfam" id="PF00496"/>
    </source>
</evidence>
<dbReference type="PANTHER" id="PTHR30290:SF38">
    <property type="entry name" value="D,D-DIPEPTIDE-BINDING PERIPLASMIC PROTEIN DDPA-RELATED"/>
    <property type="match status" value="1"/>
</dbReference>
<dbReference type="RefSeq" id="WP_165034412.1">
    <property type="nucleotide sequence ID" value="NZ_JAAKZF010000184.1"/>
</dbReference>
<dbReference type="PROSITE" id="PS51318">
    <property type="entry name" value="TAT"/>
    <property type="match status" value="1"/>
</dbReference>
<dbReference type="Pfam" id="PF00496">
    <property type="entry name" value="SBP_bac_5"/>
    <property type="match status" value="1"/>
</dbReference>
<dbReference type="InterPro" id="IPR006311">
    <property type="entry name" value="TAT_signal"/>
</dbReference>
<accession>A0A6G4WMN9</accession>
<dbReference type="GO" id="GO:0015833">
    <property type="term" value="P:peptide transport"/>
    <property type="evidence" value="ECO:0007669"/>
    <property type="project" value="TreeGrafter"/>
</dbReference>
<dbReference type="PANTHER" id="PTHR30290">
    <property type="entry name" value="PERIPLASMIC BINDING COMPONENT OF ABC TRANSPORTER"/>
    <property type="match status" value="1"/>
</dbReference>
<dbReference type="SUPFAM" id="SSF53850">
    <property type="entry name" value="Periplasmic binding protein-like II"/>
    <property type="match status" value="1"/>
</dbReference>
<evidence type="ECO:0000256" key="1">
    <source>
        <dbReference type="ARBA" id="ARBA00004418"/>
    </source>
</evidence>
<dbReference type="PIRSF" id="PIRSF002741">
    <property type="entry name" value="MppA"/>
    <property type="match status" value="1"/>
</dbReference>
<reference evidence="5 6" key="1">
    <citation type="submission" date="2020-02" db="EMBL/GenBank/DDBJ databases">
        <title>Genome sequence of strain CCNWXJ40-4.</title>
        <authorList>
            <person name="Gao J."/>
            <person name="Sun J."/>
        </authorList>
    </citation>
    <scope>NUCLEOTIDE SEQUENCE [LARGE SCALE GENOMIC DNA]</scope>
    <source>
        <strain evidence="5 6">CCNWXJ 40-4</strain>
    </source>
</reference>
<dbReference type="PROSITE" id="PS01040">
    <property type="entry name" value="SBP_BACTERIAL_5"/>
    <property type="match status" value="1"/>
</dbReference>
<comment type="subcellular location">
    <subcellularLocation>
        <location evidence="1">Periplasm</location>
    </subcellularLocation>
</comment>
<evidence type="ECO:0000256" key="3">
    <source>
        <dbReference type="ARBA" id="ARBA00022729"/>
    </source>
</evidence>
<dbReference type="AlphaFoldDB" id="A0A6G4WMN9"/>
<evidence type="ECO:0000256" key="2">
    <source>
        <dbReference type="ARBA" id="ARBA00005695"/>
    </source>
</evidence>
<sequence>MTISRRNLIKMGMAAGTALSIPSVLRAQTSPTPDRTVRMALEDFQIFDPVVTTADSTQTHALAIYDQLFGLDSKFVSRPQMVGKWGVSDDKKTYTFELRDGLSWHDGTSVTAADCVASIRRWGQVAPGGQLLMARAKDISKKDDKTFTITLREPLGALLDILGGPFIMREKDASLSPTEQVTDNIGSGPLKFNHALARPGASFTYDRNEKYVPRNEAPDGLAGGKIVKVDRVIAEIGLYGDQQTSLAALQAGEVDFLEATSSDLLPAIESDPNLELQVLDELGQDMFVRMNCLQKPFDNVKARQAMLHLIDQEAFLRVTAPDPRFGHTVTSMFGNDTPVSNDENTGWFKKGGDPEKARQLFKEAGYAGEKVVILQPTDWEAASNASQLLAAALRNIGVNAELAPSDWGGLVARRANKGPVENGGWSIFITSTTEATLGTVISDPTLPMMGEKSWFGWPQNDEYEALRVKWSDVETLEERKALARKMQRIWWDYVPEVLLGQIVSPSARRKTLTGLISVPAVVPMWNMQKA</sequence>
<gene>
    <name evidence="5" type="ORF">G6N73_34830</name>
</gene>
<protein>
    <submittedName>
        <fullName evidence="5">ABC transporter substrate-binding protein</fullName>
    </submittedName>
</protein>
<comment type="caution">
    <text evidence="5">The sequence shown here is derived from an EMBL/GenBank/DDBJ whole genome shotgun (WGS) entry which is preliminary data.</text>
</comment>
<dbReference type="InterPro" id="IPR030678">
    <property type="entry name" value="Peptide/Ni-bd"/>
</dbReference>
<dbReference type="InterPro" id="IPR039424">
    <property type="entry name" value="SBP_5"/>
</dbReference>
<dbReference type="Gene3D" id="3.10.105.10">
    <property type="entry name" value="Dipeptide-binding Protein, Domain 3"/>
    <property type="match status" value="1"/>
</dbReference>
<keyword evidence="3" id="KW-0732">Signal</keyword>
<feature type="domain" description="Solute-binding protein family 5" evidence="4">
    <location>
        <begin position="79"/>
        <end position="431"/>
    </location>
</feature>
<dbReference type="GO" id="GO:0030288">
    <property type="term" value="C:outer membrane-bounded periplasmic space"/>
    <property type="evidence" value="ECO:0007669"/>
    <property type="project" value="UniProtKB-ARBA"/>
</dbReference>
<evidence type="ECO:0000313" key="5">
    <source>
        <dbReference type="EMBL" id="NGO56085.1"/>
    </source>
</evidence>
<evidence type="ECO:0000313" key="6">
    <source>
        <dbReference type="Proteomes" id="UP001642900"/>
    </source>
</evidence>
<dbReference type="InterPro" id="IPR023765">
    <property type="entry name" value="SBP_5_CS"/>
</dbReference>
<dbReference type="GO" id="GO:0043190">
    <property type="term" value="C:ATP-binding cassette (ABC) transporter complex"/>
    <property type="evidence" value="ECO:0007669"/>
    <property type="project" value="InterPro"/>
</dbReference>
<dbReference type="Proteomes" id="UP001642900">
    <property type="component" value="Unassembled WGS sequence"/>
</dbReference>
<organism evidence="5 6">
    <name type="scientific">Allomesorhizobium camelthorni</name>
    <dbReference type="NCBI Taxonomy" id="475069"/>
    <lineage>
        <taxon>Bacteria</taxon>
        <taxon>Pseudomonadati</taxon>
        <taxon>Pseudomonadota</taxon>
        <taxon>Alphaproteobacteria</taxon>
        <taxon>Hyphomicrobiales</taxon>
        <taxon>Phyllobacteriaceae</taxon>
        <taxon>Allomesorhizobium</taxon>
    </lineage>
</organism>
<dbReference type="EMBL" id="JAAKZF010000184">
    <property type="protein sequence ID" value="NGO56085.1"/>
    <property type="molecule type" value="Genomic_DNA"/>
</dbReference>
<proteinExistence type="inferred from homology"/>
<name>A0A6G4WMN9_9HYPH</name>
<dbReference type="Gene3D" id="3.90.76.10">
    <property type="entry name" value="Dipeptide-binding Protein, Domain 1"/>
    <property type="match status" value="1"/>
</dbReference>
<keyword evidence="6" id="KW-1185">Reference proteome</keyword>
<comment type="similarity">
    <text evidence="2">Belongs to the bacterial solute-binding protein 5 family.</text>
</comment>